<comment type="caution">
    <text evidence="8">The sequence shown here is derived from an EMBL/GenBank/DDBJ whole genome shotgun (WGS) entry which is preliminary data.</text>
</comment>
<evidence type="ECO:0000256" key="4">
    <source>
        <dbReference type="RuleBase" id="RU003357"/>
    </source>
</evidence>
<feature type="domain" description="TonB-dependent receptor plug" evidence="7">
    <location>
        <begin position="223"/>
        <end position="323"/>
    </location>
</feature>
<keyword evidence="4" id="KW-0798">TonB box</keyword>
<evidence type="ECO:0000256" key="3">
    <source>
        <dbReference type="ARBA" id="ARBA00023237"/>
    </source>
</evidence>
<sequence>MKPTRLLLTAASSLLVSQVMAGEAVFYLIEDGAALKDVTVTLNGQKRLSGSDGFASFDNLPAGSHSVVVSQMGEQLGEFQFDTASAAENAEIVVEMIGGEAIEEVVLYTPGQADAQLAGKISGVLLSDETAGPIVGARISVEGTEVGVMTDADGAFTLDLPRGQYNLTVSHPNYGKRDVRNLHVIGNNTTALNLGMSMAGNGSIEEVVAVGSYMPTTGAAQERDSSAVLEAIGTEQMARFGDSSAASALKRVAGVSVVGGQFAVVRGLQGRYISSTLNGGLMPSTDPMRRDVPLDLFPAAVLGGINIQKTYTPDMPGDATGGIIQMTTKGLPDEPVNKLSVDMGMNNRTTFSDINSYEGGSSDWLGVDDGTREMPSAIASNFVGSKGLTYCSSGSGDPLCTYPAEMVGMATSLDHNYNVQQTSAKPARGFSYGFGDRIESSGDGEYGYYGAVQYKDATEARHDATVNDDDRSGSYERSKRKIDTTAYLVGGYETAETTLLSKTTILRKTDNTTKTSSVYDSSADQQINKVLMQWTERQFLGQQFSGEHLFADDTQQLNWHVGVAQTKRDEPDRRAYSYINGVFIPSTLERRFSELTEDALDAGVDYRIETMLTDDIGLTVKTGLMASQKDRTVDMTRVGVATTGAGLDTTQNIEAIVNDANFQNGQLILANRTTNTDSYEASDNVTAAYASGEVDFGDVQVLAGARMEDSEQTLDYPYSSANSNKLKSSDVLPVVSANWQYNEELQLRAAVSKTLSRPGLTELSESVQYDPETDEEVYGNPDLVISKIDNLDLRAEYYFSEEENISFAVFNKMIADPIERTVMDASGSAASGTTFRNEKSADLTGLELDFRINTLDTDTWTGFVSGNYSYIDAVVNLSDDSARLEGKDSRQLQGQSRNLANFQIGFDHLPSAQSITLLVNSFSDRIHLTSRADDPIIEDARITLDLAYEYEIDEQMSVKAKAGNITDSRVSYSQGGSTIESYHEGMDISAGFSYEF</sequence>
<dbReference type="Gene3D" id="2.170.130.10">
    <property type="entry name" value="TonB-dependent receptor, plug domain"/>
    <property type="match status" value="1"/>
</dbReference>
<dbReference type="Proteomes" id="UP001150830">
    <property type="component" value="Unassembled WGS sequence"/>
</dbReference>
<keyword evidence="3" id="KW-0998">Cell outer membrane</keyword>
<keyword evidence="2 4" id="KW-0472">Membrane</keyword>
<feature type="chain" id="PRO_5040944245" evidence="5">
    <location>
        <begin position="22"/>
        <end position="996"/>
    </location>
</feature>
<dbReference type="PANTHER" id="PTHR40980:SF5">
    <property type="entry name" value="TONB-DEPENDENT RECEPTOR"/>
    <property type="match status" value="1"/>
</dbReference>
<gene>
    <name evidence="8" type="ORF">OUO13_12245</name>
</gene>
<protein>
    <submittedName>
        <fullName evidence="8">TonB-dependent receptor</fullName>
    </submittedName>
</protein>
<dbReference type="SUPFAM" id="SSF49464">
    <property type="entry name" value="Carboxypeptidase regulatory domain-like"/>
    <property type="match status" value="1"/>
</dbReference>
<dbReference type="GO" id="GO:0009279">
    <property type="term" value="C:cell outer membrane"/>
    <property type="evidence" value="ECO:0007669"/>
    <property type="project" value="UniProtKB-SubCell"/>
</dbReference>
<comment type="similarity">
    <text evidence="4">Belongs to the TonB-dependent receptor family.</text>
</comment>
<evidence type="ECO:0000259" key="6">
    <source>
        <dbReference type="Pfam" id="PF00593"/>
    </source>
</evidence>
<feature type="signal peptide" evidence="5">
    <location>
        <begin position="1"/>
        <end position="21"/>
    </location>
</feature>
<dbReference type="AlphaFoldDB" id="A0A9X3ISL5"/>
<dbReference type="Gene3D" id="2.40.170.20">
    <property type="entry name" value="TonB-dependent receptor, beta-barrel domain"/>
    <property type="match status" value="1"/>
</dbReference>
<evidence type="ECO:0000256" key="2">
    <source>
        <dbReference type="ARBA" id="ARBA00023136"/>
    </source>
</evidence>
<dbReference type="Pfam" id="PF07715">
    <property type="entry name" value="Plug"/>
    <property type="match status" value="1"/>
</dbReference>
<comment type="subcellular location">
    <subcellularLocation>
        <location evidence="1 4">Cell outer membrane</location>
    </subcellularLocation>
</comment>
<dbReference type="InterPro" id="IPR000531">
    <property type="entry name" value="Beta-barrel_TonB"/>
</dbReference>
<dbReference type="Gene3D" id="2.60.40.1120">
    <property type="entry name" value="Carboxypeptidase-like, regulatory domain"/>
    <property type="match status" value="1"/>
</dbReference>
<feature type="domain" description="TonB-dependent receptor-like beta-barrel" evidence="6">
    <location>
        <begin position="509"/>
        <end position="964"/>
    </location>
</feature>
<evidence type="ECO:0000313" key="9">
    <source>
        <dbReference type="Proteomes" id="UP001150830"/>
    </source>
</evidence>
<dbReference type="PANTHER" id="PTHR40980">
    <property type="entry name" value="PLUG DOMAIN-CONTAINING PROTEIN"/>
    <property type="match status" value="1"/>
</dbReference>
<dbReference type="InterPro" id="IPR037066">
    <property type="entry name" value="Plug_dom_sf"/>
</dbReference>
<dbReference type="RefSeq" id="WP_283174170.1">
    <property type="nucleotide sequence ID" value="NZ_JAPNOA010000029.1"/>
</dbReference>
<evidence type="ECO:0000256" key="5">
    <source>
        <dbReference type="SAM" id="SignalP"/>
    </source>
</evidence>
<accession>A0A9X3ISL5</accession>
<keyword evidence="9" id="KW-1185">Reference proteome</keyword>
<proteinExistence type="inferred from homology"/>
<reference evidence="8" key="1">
    <citation type="submission" date="2022-11" db="EMBL/GenBank/DDBJ databases">
        <title>Parathalassolutuus dongxingensis gen. nov., sp. nov., a novel member of family Oceanospirillaceae isolated from a coastal shrimp pond in Guangxi, China.</title>
        <authorList>
            <person name="Chen H."/>
        </authorList>
    </citation>
    <scope>NUCLEOTIDE SEQUENCE</scope>
    <source>
        <strain evidence="8">G-43</strain>
    </source>
</reference>
<dbReference type="Pfam" id="PF00593">
    <property type="entry name" value="TonB_dep_Rec_b-barrel"/>
    <property type="match status" value="1"/>
</dbReference>
<evidence type="ECO:0000259" key="7">
    <source>
        <dbReference type="Pfam" id="PF07715"/>
    </source>
</evidence>
<name>A0A9X3ISL5_9GAMM</name>
<evidence type="ECO:0000256" key="1">
    <source>
        <dbReference type="ARBA" id="ARBA00004442"/>
    </source>
</evidence>
<keyword evidence="5" id="KW-0732">Signal</keyword>
<organism evidence="8 9">
    <name type="scientific">Parathalassolituus penaei</name>
    <dbReference type="NCBI Taxonomy" id="2997323"/>
    <lineage>
        <taxon>Bacteria</taxon>
        <taxon>Pseudomonadati</taxon>
        <taxon>Pseudomonadota</taxon>
        <taxon>Gammaproteobacteria</taxon>
        <taxon>Oceanospirillales</taxon>
        <taxon>Oceanospirillaceae</taxon>
        <taxon>Parathalassolituus</taxon>
    </lineage>
</organism>
<dbReference type="SUPFAM" id="SSF56935">
    <property type="entry name" value="Porins"/>
    <property type="match status" value="1"/>
</dbReference>
<dbReference type="InterPro" id="IPR012910">
    <property type="entry name" value="Plug_dom"/>
</dbReference>
<keyword evidence="8" id="KW-0675">Receptor</keyword>
<dbReference type="InterPro" id="IPR036942">
    <property type="entry name" value="Beta-barrel_TonB_sf"/>
</dbReference>
<dbReference type="InterPro" id="IPR008969">
    <property type="entry name" value="CarboxyPept-like_regulatory"/>
</dbReference>
<dbReference type="Pfam" id="PF13620">
    <property type="entry name" value="CarboxypepD_reg"/>
    <property type="match status" value="1"/>
</dbReference>
<evidence type="ECO:0000313" key="8">
    <source>
        <dbReference type="EMBL" id="MCY0965961.1"/>
    </source>
</evidence>
<dbReference type="EMBL" id="JAPNOA010000029">
    <property type="protein sequence ID" value="MCY0965961.1"/>
    <property type="molecule type" value="Genomic_DNA"/>
</dbReference>